<gene>
    <name evidence="2" type="ORF">BX592_106128</name>
</gene>
<keyword evidence="1" id="KW-0812">Transmembrane</keyword>
<accession>A0A4R8LVR3</accession>
<protein>
    <submittedName>
        <fullName evidence="2">Uncharacterized protein</fullName>
    </submittedName>
</protein>
<dbReference type="Proteomes" id="UP000295509">
    <property type="component" value="Unassembled WGS sequence"/>
</dbReference>
<keyword evidence="3" id="KW-1185">Reference proteome</keyword>
<dbReference type="OrthoDB" id="9104399at2"/>
<keyword evidence="1" id="KW-1133">Transmembrane helix</keyword>
<evidence type="ECO:0000313" key="3">
    <source>
        <dbReference type="Proteomes" id="UP000295509"/>
    </source>
</evidence>
<comment type="caution">
    <text evidence="2">The sequence shown here is derived from an EMBL/GenBank/DDBJ whole genome shotgun (WGS) entry which is preliminary data.</text>
</comment>
<reference evidence="2 3" key="1">
    <citation type="submission" date="2019-03" db="EMBL/GenBank/DDBJ databases">
        <title>Genomic Encyclopedia of Type Strains, Phase III (KMG-III): the genomes of soil and plant-associated and newly described type strains.</title>
        <authorList>
            <person name="Whitman W."/>
        </authorList>
    </citation>
    <scope>NUCLEOTIDE SEQUENCE [LARGE SCALE GENOMIC DNA]</scope>
    <source>
        <strain evidence="2 3">LMG 29544</strain>
    </source>
</reference>
<dbReference type="AlphaFoldDB" id="A0A4R8LVR3"/>
<dbReference type="EMBL" id="SORE01000006">
    <property type="protein sequence ID" value="TDY51834.1"/>
    <property type="molecule type" value="Genomic_DNA"/>
</dbReference>
<feature type="transmembrane region" description="Helical" evidence="1">
    <location>
        <begin position="36"/>
        <end position="55"/>
    </location>
</feature>
<dbReference type="RefSeq" id="WP_134191606.1">
    <property type="nucleotide sequence ID" value="NZ_JBHLUW010000056.1"/>
</dbReference>
<proteinExistence type="predicted"/>
<organism evidence="2 3">
    <name type="scientific">Paraburkholderia rhizosphaerae</name>
    <dbReference type="NCBI Taxonomy" id="480658"/>
    <lineage>
        <taxon>Bacteria</taxon>
        <taxon>Pseudomonadati</taxon>
        <taxon>Pseudomonadota</taxon>
        <taxon>Betaproteobacteria</taxon>
        <taxon>Burkholderiales</taxon>
        <taxon>Burkholderiaceae</taxon>
        <taxon>Paraburkholderia</taxon>
    </lineage>
</organism>
<evidence type="ECO:0000313" key="2">
    <source>
        <dbReference type="EMBL" id="TDY51834.1"/>
    </source>
</evidence>
<sequence>MTRTINDVFRVLAAFPRVLRRRRARGGLTHQQFKDACLVVQLCFLVHCFVAASIWWARSHEGDPTRWLGVAVAVAWVFFFWCFLLKQAYQTVKNAVAREMQR</sequence>
<feature type="transmembrane region" description="Helical" evidence="1">
    <location>
        <begin position="67"/>
        <end position="85"/>
    </location>
</feature>
<evidence type="ECO:0000256" key="1">
    <source>
        <dbReference type="SAM" id="Phobius"/>
    </source>
</evidence>
<name>A0A4R8LVR3_9BURK</name>
<keyword evidence="1" id="KW-0472">Membrane</keyword>